<evidence type="ECO:0000256" key="1">
    <source>
        <dbReference type="SAM" id="MobiDB-lite"/>
    </source>
</evidence>
<accession>A0A9R1QCB9</accession>
<feature type="compositionally biased region" description="Basic and acidic residues" evidence="1">
    <location>
        <begin position="8"/>
        <end position="21"/>
    </location>
</feature>
<sequence>MDAVAANKVDKTLSFSEHEGGTEGDTDGIDMGPALCLIRHTLAMADTHSLQLGAVTSQVCHLQISEEDARDKTKQLFSNTPVYVVGRAPPRSKTPILGPIGGRWQPPDREKAYPYLLTKFRSRRSRFIVFND</sequence>
<proteinExistence type="predicted"/>
<name>A0A9R1QCB9_TRITD</name>
<dbReference type="EMBL" id="LT934116">
    <property type="protein sequence ID" value="VAH74736.1"/>
    <property type="molecule type" value="Genomic_DNA"/>
</dbReference>
<feature type="region of interest" description="Disordered" evidence="1">
    <location>
        <begin position="1"/>
        <end position="27"/>
    </location>
</feature>
<evidence type="ECO:0000313" key="3">
    <source>
        <dbReference type="Proteomes" id="UP000324705"/>
    </source>
</evidence>
<organism evidence="2 3">
    <name type="scientific">Triticum turgidum subsp. durum</name>
    <name type="common">Durum wheat</name>
    <name type="synonym">Triticum durum</name>
    <dbReference type="NCBI Taxonomy" id="4567"/>
    <lineage>
        <taxon>Eukaryota</taxon>
        <taxon>Viridiplantae</taxon>
        <taxon>Streptophyta</taxon>
        <taxon>Embryophyta</taxon>
        <taxon>Tracheophyta</taxon>
        <taxon>Spermatophyta</taxon>
        <taxon>Magnoliopsida</taxon>
        <taxon>Liliopsida</taxon>
        <taxon>Poales</taxon>
        <taxon>Poaceae</taxon>
        <taxon>BOP clade</taxon>
        <taxon>Pooideae</taxon>
        <taxon>Triticodae</taxon>
        <taxon>Triticeae</taxon>
        <taxon>Triticinae</taxon>
        <taxon>Triticum</taxon>
    </lineage>
</organism>
<keyword evidence="3" id="KW-1185">Reference proteome</keyword>
<dbReference type="Proteomes" id="UP000324705">
    <property type="component" value="Chromosome 3B"/>
</dbReference>
<dbReference type="AlphaFoldDB" id="A0A9R1QCB9"/>
<dbReference type="Gramene" id="TRITD3Bv1G066270.1">
    <property type="protein sequence ID" value="TRITD3Bv1G066270.1"/>
    <property type="gene ID" value="TRITD3Bv1G066270"/>
</dbReference>
<protein>
    <submittedName>
        <fullName evidence="2">Uncharacterized protein</fullName>
    </submittedName>
</protein>
<reference evidence="2 3" key="1">
    <citation type="submission" date="2017-09" db="EMBL/GenBank/DDBJ databases">
        <authorList>
            <consortium name="International Durum Wheat Genome Sequencing Consortium (IDWGSC)"/>
            <person name="Milanesi L."/>
        </authorList>
    </citation>
    <scope>NUCLEOTIDE SEQUENCE [LARGE SCALE GENOMIC DNA]</scope>
    <source>
        <strain evidence="3">cv. Svevo</strain>
    </source>
</reference>
<gene>
    <name evidence="2" type="ORF">TRITD_3Bv1G066270</name>
</gene>
<evidence type="ECO:0000313" key="2">
    <source>
        <dbReference type="EMBL" id="VAH74736.1"/>
    </source>
</evidence>